<evidence type="ECO:0000256" key="3">
    <source>
        <dbReference type="ARBA" id="ARBA00023163"/>
    </source>
</evidence>
<keyword evidence="2" id="KW-0238">DNA-binding</keyword>
<dbReference type="Pfam" id="PF02311">
    <property type="entry name" value="AraC_binding"/>
    <property type="match status" value="1"/>
</dbReference>
<dbReference type="GO" id="GO:0043565">
    <property type="term" value="F:sequence-specific DNA binding"/>
    <property type="evidence" value="ECO:0007669"/>
    <property type="project" value="InterPro"/>
</dbReference>
<evidence type="ECO:0000259" key="4">
    <source>
        <dbReference type="PROSITE" id="PS01124"/>
    </source>
</evidence>
<dbReference type="InterPro" id="IPR003313">
    <property type="entry name" value="AraC-bd"/>
</dbReference>
<dbReference type="EMBL" id="MLCF01000164">
    <property type="protein sequence ID" value="OIV35309.1"/>
    <property type="molecule type" value="Genomic_DNA"/>
</dbReference>
<evidence type="ECO:0000313" key="6">
    <source>
        <dbReference type="Proteomes" id="UP000243342"/>
    </source>
</evidence>
<dbReference type="Pfam" id="PF12833">
    <property type="entry name" value="HTH_18"/>
    <property type="match status" value="1"/>
</dbReference>
<protein>
    <submittedName>
        <fullName evidence="5">AraC family transcriptional regulator</fullName>
    </submittedName>
</protein>
<dbReference type="Gene3D" id="1.10.10.60">
    <property type="entry name" value="Homeodomain-like"/>
    <property type="match status" value="1"/>
</dbReference>
<dbReference type="PROSITE" id="PS01124">
    <property type="entry name" value="HTH_ARAC_FAMILY_2"/>
    <property type="match status" value="1"/>
</dbReference>
<keyword evidence="6" id="KW-1185">Reference proteome</keyword>
<dbReference type="SUPFAM" id="SSF46689">
    <property type="entry name" value="Homeodomain-like"/>
    <property type="match status" value="2"/>
</dbReference>
<evidence type="ECO:0000313" key="5">
    <source>
        <dbReference type="EMBL" id="OIV35309.1"/>
    </source>
</evidence>
<dbReference type="InterPro" id="IPR037923">
    <property type="entry name" value="HTH-like"/>
</dbReference>
<dbReference type="PANTHER" id="PTHR46796">
    <property type="entry name" value="HTH-TYPE TRANSCRIPTIONAL ACTIVATOR RHAS-RELATED"/>
    <property type="match status" value="1"/>
</dbReference>
<dbReference type="RefSeq" id="WP_071658741.1">
    <property type="nucleotide sequence ID" value="NZ_MLCF01000164.1"/>
</dbReference>
<reference evidence="5 6" key="1">
    <citation type="submission" date="2016-10" db="EMBL/GenBank/DDBJ databases">
        <title>Genome sequence of Streptomyces gilvigriseus MUSC 26.</title>
        <authorList>
            <person name="Lee L.-H."/>
            <person name="Ser H.-L."/>
        </authorList>
    </citation>
    <scope>NUCLEOTIDE SEQUENCE [LARGE SCALE GENOMIC DNA]</scope>
    <source>
        <strain evidence="5 6">MUSC 26</strain>
    </source>
</reference>
<dbReference type="GO" id="GO:0003700">
    <property type="term" value="F:DNA-binding transcription factor activity"/>
    <property type="evidence" value="ECO:0007669"/>
    <property type="project" value="InterPro"/>
</dbReference>
<evidence type="ECO:0000256" key="1">
    <source>
        <dbReference type="ARBA" id="ARBA00023015"/>
    </source>
</evidence>
<dbReference type="Proteomes" id="UP000243342">
    <property type="component" value="Unassembled WGS sequence"/>
</dbReference>
<dbReference type="SMART" id="SM00342">
    <property type="entry name" value="HTH_ARAC"/>
    <property type="match status" value="1"/>
</dbReference>
<proteinExistence type="predicted"/>
<organism evidence="5 6">
    <name type="scientific">Mangrovactinospora gilvigrisea</name>
    <dbReference type="NCBI Taxonomy" id="1428644"/>
    <lineage>
        <taxon>Bacteria</taxon>
        <taxon>Bacillati</taxon>
        <taxon>Actinomycetota</taxon>
        <taxon>Actinomycetes</taxon>
        <taxon>Kitasatosporales</taxon>
        <taxon>Streptomycetaceae</taxon>
        <taxon>Mangrovactinospora</taxon>
    </lineage>
</organism>
<comment type="caution">
    <text evidence="5">The sequence shown here is derived from an EMBL/GenBank/DDBJ whole genome shotgun (WGS) entry which is preliminary data.</text>
</comment>
<sequence length="282" mass="29758">MARSEECAAWTRVRGVYRTPLSLLDADFRRHRFAPHSHEEYTVGVTLGGLDRIDYRRGALLAGPGSVVVLEPGEMHTGGPGGETGYCYLNLYVPPALFAEAAGLAPGGDRPHFPEPVLADPGLHRLLRTAYAEMRSGCDPLAAEVLLVEGLRGLADRHAGPSSGAGAAADAPVLRGARLVADAVRERLADGMAAPPALAELAEGLGLSRYQVVRAFRAATGIPPYAWLAQHRVAAARGLLDAGTGAAEAAVAVGFADQAHMTRWFRRVLGVTPGQYLRSAAR</sequence>
<dbReference type="InterPro" id="IPR018060">
    <property type="entry name" value="HTH_AraC"/>
</dbReference>
<name>A0A1J7B9N6_9ACTN</name>
<dbReference type="PANTHER" id="PTHR46796:SF2">
    <property type="entry name" value="TRANSCRIPTIONAL REGULATORY PROTEIN"/>
    <property type="match status" value="1"/>
</dbReference>
<dbReference type="AlphaFoldDB" id="A0A1J7B9N6"/>
<dbReference type="STRING" id="1428644.BIV57_22295"/>
<gene>
    <name evidence="5" type="ORF">BIV57_22295</name>
</gene>
<dbReference type="InterPro" id="IPR009057">
    <property type="entry name" value="Homeodomain-like_sf"/>
</dbReference>
<feature type="domain" description="HTH araC/xylS-type" evidence="4">
    <location>
        <begin position="182"/>
        <end position="279"/>
    </location>
</feature>
<evidence type="ECO:0000256" key="2">
    <source>
        <dbReference type="ARBA" id="ARBA00023125"/>
    </source>
</evidence>
<dbReference type="InterPro" id="IPR050204">
    <property type="entry name" value="AraC_XylS_family_regulators"/>
</dbReference>
<dbReference type="SUPFAM" id="SSF51215">
    <property type="entry name" value="Regulatory protein AraC"/>
    <property type="match status" value="1"/>
</dbReference>
<accession>A0A1J7B9N6</accession>
<keyword evidence="1" id="KW-0805">Transcription regulation</keyword>
<keyword evidence="3" id="KW-0804">Transcription</keyword>
<dbReference type="OrthoDB" id="3172070at2"/>